<keyword evidence="1 3" id="KW-0853">WD repeat</keyword>
<feature type="repeat" description="WD" evidence="3">
    <location>
        <begin position="393"/>
        <end position="438"/>
    </location>
</feature>
<dbReference type="Pfam" id="PF00400">
    <property type="entry name" value="WD40"/>
    <property type="match status" value="3"/>
</dbReference>
<feature type="coiled-coil region" evidence="4">
    <location>
        <begin position="124"/>
        <end position="217"/>
    </location>
</feature>
<sequence length="633" mass="72432">MIKNFDYRKDVLNKILNRNTTTEKHCQLIKIFNSLVDENKRLKESSTEKNRDVTKSFHPYMKIVDDVQDINAYLGQDSISEIDDDNVSIRSDASNAKMEEFTFNERKKLMDGMVQVMRDKDKNIEEMLQLTNILQATYEELKQKTDKCEYLESANEKLEQEVEHYKQEGNFFFIEIKRRDEAIANMDEDNADLVKRLENLMHENNKLQQQVDDINTLAHTFKTMVQEQHVHNQEQLSKIYELYENEKNTRMKLEATMRERFNLNVVFSQPSTPPKRPNVLHIKHQNDVDVTPTPNSSIIQDFHSLRKVRAHSNCINSTCYSKDGSLLASCGDDGYVRVWDTNNNYVQLQAFQSEKKERFTKVSIESNFVMAACDDKNAYIWSIGGQGRLTRVLKGHDSFVRAATFVSNGGHIPTQAVTGSHDRTVKIWDLHSGTTIKTFLCLSLVYDLTTPHCSNISASSHADMQIRVWDHRSQKTASILPTTHKNSITSVSFHESDSNILLTNSRDSSLRVIDLRVNREMITLSHEKYMNGGPLCKAKMNGNGLVVVGSTDQFFGGPILFDIKRDDARLLHLSSNSWNLLPILNTISSTVGTPTLDSTTKVMNGVDWNPKSKLGLEFVASAECDLYFYTNHV</sequence>
<protein>
    <submittedName>
        <fullName evidence="5">Uncharacterized protein</fullName>
    </submittedName>
</protein>
<dbReference type="PROSITE" id="PS50294">
    <property type="entry name" value="WD_REPEATS_REGION"/>
    <property type="match status" value="2"/>
</dbReference>
<gene>
    <name evidence="5" type="ORF">AKO1_015281</name>
</gene>
<dbReference type="SMART" id="SM00320">
    <property type="entry name" value="WD40"/>
    <property type="match status" value="5"/>
</dbReference>
<name>A0AAW2ZFJ3_9EUKA</name>
<proteinExistence type="predicted"/>
<dbReference type="EMBL" id="JAOPGA020001388">
    <property type="protein sequence ID" value="KAL0487951.1"/>
    <property type="molecule type" value="Genomic_DNA"/>
</dbReference>
<organism evidence="5 6">
    <name type="scientific">Acrasis kona</name>
    <dbReference type="NCBI Taxonomy" id="1008807"/>
    <lineage>
        <taxon>Eukaryota</taxon>
        <taxon>Discoba</taxon>
        <taxon>Heterolobosea</taxon>
        <taxon>Tetramitia</taxon>
        <taxon>Eutetramitia</taxon>
        <taxon>Acrasidae</taxon>
        <taxon>Acrasis</taxon>
    </lineage>
</organism>
<evidence type="ECO:0000313" key="5">
    <source>
        <dbReference type="EMBL" id="KAL0487951.1"/>
    </source>
</evidence>
<dbReference type="PROSITE" id="PS50082">
    <property type="entry name" value="WD_REPEATS_2"/>
    <property type="match status" value="3"/>
</dbReference>
<dbReference type="PANTHER" id="PTHR19848">
    <property type="entry name" value="WD40 REPEAT PROTEIN"/>
    <property type="match status" value="1"/>
</dbReference>
<comment type="caution">
    <text evidence="5">The sequence shown here is derived from an EMBL/GenBank/DDBJ whole genome shotgun (WGS) entry which is preliminary data.</text>
</comment>
<feature type="repeat" description="WD" evidence="3">
    <location>
        <begin position="481"/>
        <end position="523"/>
    </location>
</feature>
<keyword evidence="4" id="KW-0175">Coiled coil</keyword>
<dbReference type="PROSITE" id="PS00678">
    <property type="entry name" value="WD_REPEATS_1"/>
    <property type="match status" value="2"/>
</dbReference>
<reference evidence="5 6" key="1">
    <citation type="submission" date="2024-03" db="EMBL/GenBank/DDBJ databases">
        <title>The Acrasis kona genome and developmental transcriptomes reveal deep origins of eukaryotic multicellular pathways.</title>
        <authorList>
            <person name="Sheikh S."/>
            <person name="Fu C.-J."/>
            <person name="Brown M.W."/>
            <person name="Baldauf S.L."/>
        </authorList>
    </citation>
    <scope>NUCLEOTIDE SEQUENCE [LARGE SCALE GENOMIC DNA]</scope>
    <source>
        <strain evidence="5 6">ATCC MYA-3509</strain>
    </source>
</reference>
<evidence type="ECO:0000256" key="2">
    <source>
        <dbReference type="ARBA" id="ARBA00022737"/>
    </source>
</evidence>
<dbReference type="SUPFAM" id="SSF50978">
    <property type="entry name" value="WD40 repeat-like"/>
    <property type="match status" value="1"/>
</dbReference>
<feature type="repeat" description="WD" evidence="3">
    <location>
        <begin position="308"/>
        <end position="349"/>
    </location>
</feature>
<dbReference type="Gene3D" id="2.130.10.10">
    <property type="entry name" value="YVTN repeat-like/Quinoprotein amine dehydrogenase"/>
    <property type="match status" value="2"/>
</dbReference>
<dbReference type="InterPro" id="IPR019775">
    <property type="entry name" value="WD40_repeat_CS"/>
</dbReference>
<keyword evidence="6" id="KW-1185">Reference proteome</keyword>
<dbReference type="InterPro" id="IPR001680">
    <property type="entry name" value="WD40_rpt"/>
</dbReference>
<evidence type="ECO:0000256" key="4">
    <source>
        <dbReference type="SAM" id="Coils"/>
    </source>
</evidence>
<dbReference type="InterPro" id="IPR015943">
    <property type="entry name" value="WD40/YVTN_repeat-like_dom_sf"/>
</dbReference>
<evidence type="ECO:0000256" key="3">
    <source>
        <dbReference type="PROSITE-ProRule" id="PRU00221"/>
    </source>
</evidence>
<dbReference type="InterPro" id="IPR020472">
    <property type="entry name" value="WD40_PAC1"/>
</dbReference>
<dbReference type="Proteomes" id="UP001431209">
    <property type="component" value="Unassembled WGS sequence"/>
</dbReference>
<dbReference type="InterPro" id="IPR036322">
    <property type="entry name" value="WD40_repeat_dom_sf"/>
</dbReference>
<evidence type="ECO:0000256" key="1">
    <source>
        <dbReference type="ARBA" id="ARBA00022574"/>
    </source>
</evidence>
<keyword evidence="2" id="KW-0677">Repeat</keyword>
<accession>A0AAW2ZFJ3</accession>
<dbReference type="AlphaFoldDB" id="A0AAW2ZFJ3"/>
<dbReference type="PRINTS" id="PR00320">
    <property type="entry name" value="GPROTEINBRPT"/>
</dbReference>
<dbReference type="PANTHER" id="PTHR19848:SF8">
    <property type="entry name" value="F-BOX AND WD REPEAT DOMAIN CONTAINING 7"/>
    <property type="match status" value="1"/>
</dbReference>
<evidence type="ECO:0000313" key="6">
    <source>
        <dbReference type="Proteomes" id="UP001431209"/>
    </source>
</evidence>